<feature type="compositionally biased region" description="Polar residues" evidence="1">
    <location>
        <begin position="15"/>
        <end position="45"/>
    </location>
</feature>
<evidence type="ECO:0000256" key="1">
    <source>
        <dbReference type="SAM" id="MobiDB-lite"/>
    </source>
</evidence>
<dbReference type="AlphaFoldDB" id="A0A9P1J0P4"/>
<proteinExistence type="predicted"/>
<sequence length="97" mass="10791">MSNRHHCKNHRKSIQGDSQNQAKTSQNNVFHSSANSSSDNQTATTLLCDRPTTSASVTVPKFVQPNTRFQPVAKPILARFSKENVFANINYLMGNNN</sequence>
<gene>
    <name evidence="2" type="ORF">CAMP_LOCUS18596</name>
</gene>
<evidence type="ECO:0000313" key="2">
    <source>
        <dbReference type="EMBL" id="CAI5455959.1"/>
    </source>
</evidence>
<name>A0A9P1J0P4_9PELO</name>
<reference evidence="2" key="1">
    <citation type="submission" date="2022-11" db="EMBL/GenBank/DDBJ databases">
        <authorList>
            <person name="Kikuchi T."/>
        </authorList>
    </citation>
    <scope>NUCLEOTIDE SEQUENCE</scope>
    <source>
        <strain evidence="2">PS1010</strain>
    </source>
</reference>
<feature type="compositionally biased region" description="Basic residues" evidence="1">
    <location>
        <begin position="1"/>
        <end position="13"/>
    </location>
</feature>
<organism evidence="2 3">
    <name type="scientific">Caenorhabditis angaria</name>
    <dbReference type="NCBI Taxonomy" id="860376"/>
    <lineage>
        <taxon>Eukaryota</taxon>
        <taxon>Metazoa</taxon>
        <taxon>Ecdysozoa</taxon>
        <taxon>Nematoda</taxon>
        <taxon>Chromadorea</taxon>
        <taxon>Rhabditida</taxon>
        <taxon>Rhabditina</taxon>
        <taxon>Rhabditomorpha</taxon>
        <taxon>Rhabditoidea</taxon>
        <taxon>Rhabditidae</taxon>
        <taxon>Peloderinae</taxon>
        <taxon>Caenorhabditis</taxon>
    </lineage>
</organism>
<accession>A0A9P1J0P4</accession>
<keyword evidence="3" id="KW-1185">Reference proteome</keyword>
<comment type="caution">
    <text evidence="2">The sequence shown here is derived from an EMBL/GenBank/DDBJ whole genome shotgun (WGS) entry which is preliminary data.</text>
</comment>
<dbReference type="Proteomes" id="UP001152747">
    <property type="component" value="Unassembled WGS sequence"/>
</dbReference>
<evidence type="ECO:0000313" key="3">
    <source>
        <dbReference type="Proteomes" id="UP001152747"/>
    </source>
</evidence>
<protein>
    <submittedName>
        <fullName evidence="2">Uncharacterized protein</fullName>
    </submittedName>
</protein>
<feature type="region of interest" description="Disordered" evidence="1">
    <location>
        <begin position="1"/>
        <end position="45"/>
    </location>
</feature>
<dbReference type="EMBL" id="CANHGI010000006">
    <property type="protein sequence ID" value="CAI5455959.1"/>
    <property type="molecule type" value="Genomic_DNA"/>
</dbReference>